<evidence type="ECO:0000259" key="7">
    <source>
        <dbReference type="PROSITE" id="PS50268"/>
    </source>
</evidence>
<dbReference type="InterPro" id="IPR013783">
    <property type="entry name" value="Ig-like_fold"/>
</dbReference>
<dbReference type="PROSITE" id="PS50847">
    <property type="entry name" value="GRAM_POS_ANCHORING"/>
    <property type="match status" value="1"/>
</dbReference>
<evidence type="ECO:0000256" key="2">
    <source>
        <dbReference type="ARBA" id="ARBA00022512"/>
    </source>
</evidence>
<dbReference type="InterPro" id="IPR002126">
    <property type="entry name" value="Cadherin-like_dom"/>
</dbReference>
<evidence type="ECO:0000256" key="1">
    <source>
        <dbReference type="ARBA" id="ARBA00004168"/>
    </source>
</evidence>
<comment type="caution">
    <text evidence="9">The sequence shown here is derived from an EMBL/GenBank/DDBJ whole genome shotgun (WGS) entry which is preliminary data.</text>
</comment>
<dbReference type="Gene3D" id="2.60.40.10">
    <property type="entry name" value="Immunoglobulins"/>
    <property type="match status" value="18"/>
</dbReference>
<dbReference type="GO" id="GO:0005509">
    <property type="term" value="F:calcium ion binding"/>
    <property type="evidence" value="ECO:0007669"/>
    <property type="project" value="InterPro"/>
</dbReference>
<keyword evidence="6" id="KW-0572">Peptidoglycan-anchor</keyword>
<organism evidence="9 10">
    <name type="scientific">Listeria rustica</name>
    <dbReference type="NCBI Taxonomy" id="2713503"/>
    <lineage>
        <taxon>Bacteria</taxon>
        <taxon>Bacillati</taxon>
        <taxon>Bacillota</taxon>
        <taxon>Bacilli</taxon>
        <taxon>Bacillales</taxon>
        <taxon>Listeriaceae</taxon>
        <taxon>Listeria</taxon>
    </lineage>
</organism>
<evidence type="ECO:0000313" key="9">
    <source>
        <dbReference type="EMBL" id="MBA3924783.1"/>
    </source>
</evidence>
<dbReference type="GO" id="GO:0001784">
    <property type="term" value="F:phosphotyrosine residue binding"/>
    <property type="evidence" value="ECO:0007669"/>
    <property type="project" value="TreeGrafter"/>
</dbReference>
<dbReference type="InterPro" id="IPR019931">
    <property type="entry name" value="LPXTG_anchor"/>
</dbReference>
<sequence length="1798" mass="192417">MRVKKRIKKGISILSITTLVAGLIFSTEAFSNIAVKEDRAAAAVNPDVITIVNGDMETPRVPTPAPHWKLFAQSAVPGWETTATDGLIEFQAQGFIGTGAIPPMNAASGTQWAELNANEVAALYQDIPTTPGVKVRWQVYHRGLYGVDKAVVEFGPPSGTMVKQVDLSTNHAAWRLYKGTYTIPAGQTTTRFQFRSVSSSTGDVARGNSLDKVLFSSQSILTVGGTFVAPNIKVGKTVDYNVNVSNSGGMSSENNTIKVKIPTEMSYTPGSLSSADADITDEQYDSTTGTLTITLGPLAKDASAGITVPLTAIAVADEAMPELSATYNDEGFTDSIYTAETSGGSIVIGTNDPPVISGDSVTKLNVESVFNPLSTMQSTDTEDGDITENIIIKSNNVNVNQAGTYSVVYEVTDSDGNKTTFTRSVVVVGGPIFTGASSIEVNPNSVFDPLGDITADDKEDGDVTGDIQILSNNVDTGIPGTYEVIFEVTDSDGNKTSFKREVVVTEAPAITGSSSLELNPNSVFDPLVDIASSDKEDGDLTGVVQVITNNVDTSIPGTYEVTYEVTDSDGNKADFKRTVVVTAAPVITGDATTMLNPNAIFDPMSTLQASDNEDGYLTGDIQIVSNNVDTSKPGTYEVVYEVTDSNGNKTSFTRTVIVLEAPVIMGESITKVNPNSVFDPLSTMQAMDKEDGDVTADIKVTYNDVNTNSPGNYSVMYEVTDSDGNTSTFTRTVIVTEVPVITGESNTEINPNSMFDPLSTIQAMDKEDDDLTASVVVTYNDVNTSVSGNYSVTYEVTDSDGNKATFTRTVVVTESPVILGDSSVEVNPNSVFDPLADITAKDKEDGDVTGDIQVVSNNVNTGIPGTYEVLYEVTDSDGNKSTFIRTVTVTEVPVINGANVVEVNPNSVFDVLADITANDKEDGDITDDIQIISNNLNTSVPGTYEVVYEVTDSDGNKINFTRTVIVTEMPVITGDSIVKANPNSIFNPLDNIMSNDKEDGDITGDIQVISNNVDTSKPGTYRVEYEVTDSDGNKARFERNVIVTEAPIITGDSSIEVNPDSIFNPLLGLTGTDNEDGDLTAAIQVISNNVDTSTPGAYEVNYEVIDLDGNKASFTRTVVVTEKPVITGNSSIEVSPNSVFNPWADINAQDKEDGTITESIQVVNNNVDTSVPGTYEVVYEVTDSDGNTSTFTRTVTVTEAPIITGEVSTEVNPNSVFDPMSTIQATDKEDGDVTLNVVITYNDVDTSEPGTYSVMYEVTDSDGNTDTFTREVIVTEKPAFVGDATISINPDSVFVPLDNISATDKEDGALSGIQVVSNNVDTGVPGNYEVVYEVTDSDGNKTTFTRTVVVTEKPFLTGETKTKVYPNSIFNPMTTMEAMDKEDGDITDDIIVVSNNVDTSLPGLYEVVYQVTDSDGNTVSFTRQIEVPNVPKFIGKAQLKLYPNAPFNPLDSIEASDLEDGTLTADIKVISNDVDTSKPGSYEVVYEVTDSDGNKTRFTRVVVVPNIPIFSGESNVKVYPNAMFDPMDDIVANDLEDGDVTSGIKVISDNVDTSIPGTYEVVYEVTDSDGNTARFTRIIEVQNIPLFSGKRSLRLNPGDNFRPLEGIAAVDVEDGDVTDEIKVVSDDVDVNKSGDYEARYEVTDTDGNEATFTRAITVTEAPVISGAENLTIPLGATFNAMEDISALDKEDGVITSEVNVTSNNVNTRMPGEYKVTYEVTDKDGNMAEATRNVTVEPLVGVTDAGMNNLDDAIVSTKINTDYEMPGTLPSTGDSHSQDTLLWGIILSVASVLILRRRK</sequence>
<evidence type="ECO:0000256" key="3">
    <source>
        <dbReference type="ARBA" id="ARBA00022525"/>
    </source>
</evidence>
<reference evidence="9 10" key="2">
    <citation type="submission" date="2020-08" db="EMBL/GenBank/DDBJ databases">
        <title>Listeria ohnekaius sp. nov. and Listeria portnoyii sp. nov. isolated from non-agricultural and natural environments.</title>
        <authorList>
            <person name="Weller D."/>
            <person name="Belias A.M."/>
            <person name="Liao J."/>
            <person name="Guo S."/>
            <person name="Orsi R.H."/>
            <person name="Wiedmann M."/>
        </authorList>
    </citation>
    <scope>NUCLEOTIDE SEQUENCE [LARGE SCALE GENOMIC DNA]</scope>
    <source>
        <strain evidence="9 10">FSL W9-0585</strain>
    </source>
</reference>
<keyword evidence="5" id="KW-0727">SH2 domain</keyword>
<dbReference type="NCBIfam" id="TIGR01167">
    <property type="entry name" value="LPXTG_anchor"/>
    <property type="match status" value="1"/>
</dbReference>
<keyword evidence="3" id="KW-0964">Secreted</keyword>
<dbReference type="PROSITE" id="PS50268">
    <property type="entry name" value="CADHERIN_2"/>
    <property type="match status" value="2"/>
</dbReference>
<evidence type="ECO:0000313" key="10">
    <source>
        <dbReference type="Proteomes" id="UP000548787"/>
    </source>
</evidence>
<keyword evidence="10" id="KW-1185">Reference proteome</keyword>
<dbReference type="GO" id="GO:0016020">
    <property type="term" value="C:membrane"/>
    <property type="evidence" value="ECO:0007669"/>
    <property type="project" value="InterPro"/>
</dbReference>
<evidence type="ECO:0000256" key="4">
    <source>
        <dbReference type="ARBA" id="ARBA00022729"/>
    </source>
</evidence>
<proteinExistence type="predicted"/>
<dbReference type="Proteomes" id="UP000548787">
    <property type="component" value="Unassembled WGS sequence"/>
</dbReference>
<keyword evidence="4" id="KW-0732">Signal</keyword>
<dbReference type="Pfam" id="PF16403">
    <property type="entry name" value="Bact_surface_Ig-like"/>
    <property type="match status" value="18"/>
</dbReference>
<comment type="subcellular location">
    <subcellularLocation>
        <location evidence="1">Secreted</location>
        <location evidence="1">Cell wall</location>
        <topology evidence="1">Peptidoglycan-anchor</topology>
    </subcellularLocation>
</comment>
<name>A0A7W1YEP9_9LIST</name>
<feature type="domain" description="Cadherin" evidence="7">
    <location>
        <begin position="694"/>
        <end position="818"/>
    </location>
</feature>
<dbReference type="InterPro" id="IPR032179">
    <property type="entry name" value="Cry22Aa_Ig-like"/>
</dbReference>
<evidence type="ECO:0000256" key="5">
    <source>
        <dbReference type="ARBA" id="ARBA00022999"/>
    </source>
</evidence>
<dbReference type="EMBL" id="JABJVM010000001">
    <property type="protein sequence ID" value="MBA3924783.1"/>
    <property type="molecule type" value="Genomic_DNA"/>
</dbReference>
<dbReference type="GO" id="GO:0007156">
    <property type="term" value="P:homophilic cell adhesion via plasma membrane adhesion molecules"/>
    <property type="evidence" value="ECO:0007669"/>
    <property type="project" value="InterPro"/>
</dbReference>
<gene>
    <name evidence="9" type="ORF">HPK16_00400</name>
</gene>
<evidence type="ECO:0000259" key="8">
    <source>
        <dbReference type="PROSITE" id="PS50847"/>
    </source>
</evidence>
<dbReference type="PANTHER" id="PTHR15127:SF32">
    <property type="entry name" value="HEAVYWEIGHT, ISOFORM A"/>
    <property type="match status" value="1"/>
</dbReference>
<protein>
    <submittedName>
        <fullName evidence="9">DUF5011 domain-containing protein</fullName>
    </submittedName>
</protein>
<dbReference type="RefSeq" id="WP_181675052.1">
    <property type="nucleotide sequence ID" value="NZ_JABJVM010000001.1"/>
</dbReference>
<reference evidence="9 10" key="1">
    <citation type="submission" date="2020-05" db="EMBL/GenBank/DDBJ databases">
        <authorList>
            <person name="Carlin C.R."/>
        </authorList>
    </citation>
    <scope>NUCLEOTIDE SEQUENCE [LARGE SCALE GENOMIC DNA]</scope>
    <source>
        <strain evidence="9 10">FSL W9-0585</strain>
    </source>
</reference>
<keyword evidence="2" id="KW-0134">Cell wall</keyword>
<feature type="domain" description="Gram-positive cocci surface proteins LPxTG" evidence="8">
    <location>
        <begin position="1768"/>
        <end position="1798"/>
    </location>
</feature>
<dbReference type="PANTHER" id="PTHR15127">
    <property type="entry name" value="HEAVYWEIGHT, ISOFORM A"/>
    <property type="match status" value="1"/>
</dbReference>
<accession>A0A7W1YEP9</accession>
<dbReference type="InterPro" id="IPR051846">
    <property type="entry name" value="SH2_domain_adapters"/>
</dbReference>
<evidence type="ECO:0000256" key="6">
    <source>
        <dbReference type="ARBA" id="ARBA00023088"/>
    </source>
</evidence>
<feature type="domain" description="Cadherin" evidence="7">
    <location>
        <begin position="1300"/>
        <end position="1433"/>
    </location>
</feature>